<dbReference type="Pfam" id="PF19757">
    <property type="entry name" value="DUF6244"/>
    <property type="match status" value="1"/>
</dbReference>
<evidence type="ECO:0000313" key="1">
    <source>
        <dbReference type="EMBL" id="BCJ68013.1"/>
    </source>
</evidence>
<name>A0A810N8T2_9ACTN</name>
<accession>A0A810N8T2</accession>
<dbReference type="InterPro" id="IPR046211">
    <property type="entry name" value="DUF6244"/>
</dbReference>
<dbReference type="EMBL" id="AP023359">
    <property type="protein sequence ID" value="BCJ68013.1"/>
    <property type="molecule type" value="Genomic_DNA"/>
</dbReference>
<gene>
    <name evidence="1" type="ORF">Prubr_50340</name>
</gene>
<organism evidence="1 2">
    <name type="scientific">Polymorphospora rubra</name>
    <dbReference type="NCBI Taxonomy" id="338584"/>
    <lineage>
        <taxon>Bacteria</taxon>
        <taxon>Bacillati</taxon>
        <taxon>Actinomycetota</taxon>
        <taxon>Actinomycetes</taxon>
        <taxon>Micromonosporales</taxon>
        <taxon>Micromonosporaceae</taxon>
        <taxon>Polymorphospora</taxon>
    </lineage>
</organism>
<sequence>MRRKQEVYVSLVDTIQSGLRTMAAGIGRAEQETAAADHGAQQIALHAAASGFLGIAQNLARVREVIGQVQAGIGGLAVLAGEVATVLAAVPQQPTAQKTIATLASAMEKLHGIHDGVGGCIGQVGQAKQITATILQGGDPGVLLARLDAIIQILAAVGQAGTATRQQVEAAIAEARQTGSSGN</sequence>
<dbReference type="Proteomes" id="UP000680866">
    <property type="component" value="Chromosome"/>
</dbReference>
<keyword evidence="2" id="KW-1185">Reference proteome</keyword>
<dbReference type="KEGG" id="pry:Prubr_50340"/>
<reference evidence="1" key="1">
    <citation type="submission" date="2020-08" db="EMBL/GenBank/DDBJ databases">
        <title>Whole genome shotgun sequence of Polymorphospora rubra NBRC 101157.</title>
        <authorList>
            <person name="Komaki H."/>
            <person name="Tamura T."/>
        </authorList>
    </citation>
    <scope>NUCLEOTIDE SEQUENCE</scope>
    <source>
        <strain evidence="1">NBRC 101157</strain>
    </source>
</reference>
<protein>
    <submittedName>
        <fullName evidence="1">Uncharacterized protein</fullName>
    </submittedName>
</protein>
<proteinExistence type="predicted"/>
<evidence type="ECO:0000313" key="2">
    <source>
        <dbReference type="Proteomes" id="UP000680866"/>
    </source>
</evidence>
<dbReference type="AlphaFoldDB" id="A0A810N8T2"/>